<dbReference type="GO" id="GO:0007127">
    <property type="term" value="P:meiosis I"/>
    <property type="evidence" value="ECO:0007669"/>
    <property type="project" value="TreeGrafter"/>
</dbReference>
<dbReference type="SUPFAM" id="SSF48371">
    <property type="entry name" value="ARM repeat"/>
    <property type="match status" value="1"/>
</dbReference>
<protein>
    <recommendedName>
        <fullName evidence="3">Meiosis inhibitor protein 1</fullName>
    </recommendedName>
</protein>
<dbReference type="EMBL" id="PPHD01000991">
    <property type="protein sequence ID" value="POI34977.1"/>
    <property type="molecule type" value="Genomic_DNA"/>
</dbReference>
<comment type="caution">
    <text evidence="1">The sequence shown here is derived from an EMBL/GenBank/DDBJ whole genome shotgun (WGS) entry which is preliminary data.</text>
</comment>
<organism evidence="1 2">
    <name type="scientific">Bambusicola thoracicus</name>
    <name type="common">Chinese bamboo-partridge</name>
    <name type="synonym">Perdix thoracica</name>
    <dbReference type="NCBI Taxonomy" id="9083"/>
    <lineage>
        <taxon>Eukaryota</taxon>
        <taxon>Metazoa</taxon>
        <taxon>Chordata</taxon>
        <taxon>Craniata</taxon>
        <taxon>Vertebrata</taxon>
        <taxon>Euteleostomi</taxon>
        <taxon>Archelosauria</taxon>
        <taxon>Archosauria</taxon>
        <taxon>Dinosauria</taxon>
        <taxon>Saurischia</taxon>
        <taxon>Theropoda</taxon>
        <taxon>Coelurosauria</taxon>
        <taxon>Aves</taxon>
        <taxon>Neognathae</taxon>
        <taxon>Galloanserae</taxon>
        <taxon>Galliformes</taxon>
        <taxon>Phasianidae</taxon>
        <taxon>Perdicinae</taxon>
        <taxon>Bambusicola</taxon>
    </lineage>
</organism>
<accession>A0A2P4TF28</accession>
<dbReference type="OrthoDB" id="10015792at2759"/>
<dbReference type="Proteomes" id="UP000237246">
    <property type="component" value="Unassembled WGS sequence"/>
</dbReference>
<reference evidence="1 2" key="1">
    <citation type="submission" date="2018-01" db="EMBL/GenBank/DDBJ databases">
        <title>Comparison of the Chinese Bamboo Partridge and Red Junglefowl genome sequences highlights the importance of demography in genome evolution.</title>
        <authorList>
            <person name="Tiley G.P."/>
            <person name="Kimball R.T."/>
            <person name="Braun E.L."/>
            <person name="Burleigh J.G."/>
        </authorList>
    </citation>
    <scope>NUCLEOTIDE SEQUENCE [LARGE SCALE GENOMIC DNA]</scope>
    <source>
        <strain evidence="1">RTK389</strain>
        <tissue evidence="1">Blood</tissue>
    </source>
</reference>
<gene>
    <name evidence="1" type="ORF">CIB84_001271</name>
</gene>
<dbReference type="InterPro" id="IPR016024">
    <property type="entry name" value="ARM-type_fold"/>
</dbReference>
<proteinExistence type="predicted"/>
<dbReference type="InterPro" id="IPR052133">
    <property type="entry name" value="Immune_Signaling-Apoptosis_Reg"/>
</dbReference>
<dbReference type="PANTHER" id="PTHR12044">
    <property type="entry name" value="BCL2 INTERACTING MEDIATOR OF CELL DEATH"/>
    <property type="match status" value="1"/>
</dbReference>
<dbReference type="InterPro" id="IPR011989">
    <property type="entry name" value="ARM-like"/>
</dbReference>
<keyword evidence="2" id="KW-1185">Reference proteome</keyword>
<dbReference type="Gene3D" id="1.25.10.10">
    <property type="entry name" value="Leucine-rich Repeat Variant"/>
    <property type="match status" value="1"/>
</dbReference>
<name>A0A2P4TF28_BAMTH</name>
<sequence length="625" mass="70877">MYTSLCRGLVQVVLVLTGRGYSLLKELLKSDRFVSILMDNSKPEEESENSDLLEGENPLPLILKKLLLTRDEMLQAASSHCMAAVLVHSPSRYAPAFIHADVPEFLFECLMCSSEILIWSVYCSLLLLTEERLFFSKCHTVYGIESLVRSLQHVLQLNNVELHKQGLLLFTEIVKRQPVEIKLFTNRGICINAIDVLMKTVDCPVLEVVVEAVKAAAAFLRKDHLSSPPVPYEKLQKLLEAVLKRCVDLSPPHSSNKHEGDLLLSMSQSRVSWKHGQLLLSTLESFRNACRLAVELQSDPMAQENAFTAPCSENKETLNNFSEFLLRICDSLCIPMVMNYLERAVSSSVMEVFISALNTLFTVVPNMRDKFSKKLASSCFIRLILELKARFCSVQSKISLLWLLDIHYLAVILLSPHLPLSLPHTYQRSLCTIKRILDNLPDLSLVYIHCPLILKFFLHYPELMGRFGHQVLQLWFSWEDCNHMETEEAAFGTSDQLNNANPLLPILKSNSSILLILLDLVCSSSVEVAQKVLMTLRTFLEKNEDVFVCDLLRSQFLQILQQLLVESSSASLQANRNLPILLSLLFLVQLRNKGMRELDSTDFKLLHQGEFVCIHLLPGGFDLFQ</sequence>
<evidence type="ECO:0000313" key="2">
    <source>
        <dbReference type="Proteomes" id="UP000237246"/>
    </source>
</evidence>
<evidence type="ECO:0000313" key="1">
    <source>
        <dbReference type="EMBL" id="POI34977.1"/>
    </source>
</evidence>
<dbReference type="PANTHER" id="PTHR12044:SF14">
    <property type="entry name" value="MEIOTIC DOUBLE-STRANDED BREAK FORMATION PROTEIN 1"/>
    <property type="match status" value="1"/>
</dbReference>
<evidence type="ECO:0008006" key="3">
    <source>
        <dbReference type="Google" id="ProtNLM"/>
    </source>
</evidence>
<dbReference type="AlphaFoldDB" id="A0A2P4TF28"/>